<accession>A0A0C9VZS6</accession>
<dbReference type="HOGENOM" id="CLU_201510_0_0_1"/>
<dbReference type="AlphaFoldDB" id="A0A0C9VZS6"/>
<protein>
    <recommendedName>
        <fullName evidence="3">AB hydrolase-1 domain-containing protein</fullName>
    </recommendedName>
</protein>
<dbReference type="Gene3D" id="3.40.50.1820">
    <property type="entry name" value="alpha/beta hydrolase"/>
    <property type="match status" value="1"/>
</dbReference>
<keyword evidence="2" id="KW-1185">Reference proteome</keyword>
<dbReference type="InterPro" id="IPR029058">
    <property type="entry name" value="AB_hydrolase_fold"/>
</dbReference>
<organism evidence="1 2">
    <name type="scientific">Hydnomerulius pinastri MD-312</name>
    <dbReference type="NCBI Taxonomy" id="994086"/>
    <lineage>
        <taxon>Eukaryota</taxon>
        <taxon>Fungi</taxon>
        <taxon>Dikarya</taxon>
        <taxon>Basidiomycota</taxon>
        <taxon>Agaricomycotina</taxon>
        <taxon>Agaricomycetes</taxon>
        <taxon>Agaricomycetidae</taxon>
        <taxon>Boletales</taxon>
        <taxon>Boletales incertae sedis</taxon>
        <taxon>Leucogyrophana</taxon>
    </lineage>
</organism>
<sequence length="59" mass="6526">YDQIGNGPGQSSHLGGELETFWTMDLFIDELLNPVNNLGIQDSFDLLGHSWGGMLAQEF</sequence>
<feature type="non-terminal residue" evidence="1">
    <location>
        <position position="59"/>
    </location>
</feature>
<dbReference type="OrthoDB" id="190201at2759"/>
<evidence type="ECO:0000313" key="1">
    <source>
        <dbReference type="EMBL" id="KIJ63965.1"/>
    </source>
</evidence>
<name>A0A0C9VZS6_9AGAM</name>
<evidence type="ECO:0008006" key="3">
    <source>
        <dbReference type="Google" id="ProtNLM"/>
    </source>
</evidence>
<feature type="non-terminal residue" evidence="1">
    <location>
        <position position="1"/>
    </location>
</feature>
<dbReference type="SUPFAM" id="SSF53474">
    <property type="entry name" value="alpha/beta-Hydrolases"/>
    <property type="match status" value="1"/>
</dbReference>
<dbReference type="EMBL" id="KN839848">
    <property type="protein sequence ID" value="KIJ63965.1"/>
    <property type="molecule type" value="Genomic_DNA"/>
</dbReference>
<evidence type="ECO:0000313" key="2">
    <source>
        <dbReference type="Proteomes" id="UP000053820"/>
    </source>
</evidence>
<reference evidence="1 2" key="1">
    <citation type="submission" date="2014-04" db="EMBL/GenBank/DDBJ databases">
        <title>Evolutionary Origins and Diversification of the Mycorrhizal Mutualists.</title>
        <authorList>
            <consortium name="DOE Joint Genome Institute"/>
            <consortium name="Mycorrhizal Genomics Consortium"/>
            <person name="Kohler A."/>
            <person name="Kuo A."/>
            <person name="Nagy L.G."/>
            <person name="Floudas D."/>
            <person name="Copeland A."/>
            <person name="Barry K.W."/>
            <person name="Cichocki N."/>
            <person name="Veneault-Fourrey C."/>
            <person name="LaButti K."/>
            <person name="Lindquist E.A."/>
            <person name="Lipzen A."/>
            <person name="Lundell T."/>
            <person name="Morin E."/>
            <person name="Murat C."/>
            <person name="Riley R."/>
            <person name="Ohm R."/>
            <person name="Sun H."/>
            <person name="Tunlid A."/>
            <person name="Henrissat B."/>
            <person name="Grigoriev I.V."/>
            <person name="Hibbett D.S."/>
            <person name="Martin F."/>
        </authorList>
    </citation>
    <scope>NUCLEOTIDE SEQUENCE [LARGE SCALE GENOMIC DNA]</scope>
    <source>
        <strain evidence="1 2">MD-312</strain>
    </source>
</reference>
<dbReference type="Proteomes" id="UP000053820">
    <property type="component" value="Unassembled WGS sequence"/>
</dbReference>
<gene>
    <name evidence="1" type="ORF">HYDPIDRAFT_76413</name>
</gene>
<proteinExistence type="predicted"/>